<dbReference type="InterPro" id="IPR011042">
    <property type="entry name" value="6-blade_b-propeller_TolB-like"/>
</dbReference>
<name>A0A1Y2FJP4_9BASI</name>
<dbReference type="SUPFAM" id="SSF63829">
    <property type="entry name" value="Calcium-dependent phosphotriesterase"/>
    <property type="match status" value="1"/>
</dbReference>
<gene>
    <name evidence="2" type="ORF">BCR35DRAFT_303271</name>
</gene>
<dbReference type="InterPro" id="IPR051288">
    <property type="entry name" value="Serum_paraoxonase/arylesterase"/>
</dbReference>
<keyword evidence="3" id="KW-1185">Reference proteome</keyword>
<protein>
    <submittedName>
        <fullName evidence="2">Serum paraoxonase/arylesterase</fullName>
    </submittedName>
</protein>
<dbReference type="EMBL" id="MCGR01000018">
    <property type="protein sequence ID" value="ORY84183.1"/>
    <property type="molecule type" value="Genomic_DNA"/>
</dbReference>
<evidence type="ECO:0000313" key="2">
    <source>
        <dbReference type="EMBL" id="ORY84183.1"/>
    </source>
</evidence>
<reference evidence="2 3" key="1">
    <citation type="submission" date="2016-07" db="EMBL/GenBank/DDBJ databases">
        <title>Pervasive Adenine N6-methylation of Active Genes in Fungi.</title>
        <authorList>
            <consortium name="DOE Joint Genome Institute"/>
            <person name="Mondo S.J."/>
            <person name="Dannebaum R.O."/>
            <person name="Kuo R.C."/>
            <person name="Labutti K."/>
            <person name="Haridas S."/>
            <person name="Kuo A."/>
            <person name="Salamov A."/>
            <person name="Ahrendt S.R."/>
            <person name="Lipzen A."/>
            <person name="Sullivan W."/>
            <person name="Andreopoulos W.B."/>
            <person name="Clum A."/>
            <person name="Lindquist E."/>
            <person name="Daum C."/>
            <person name="Ramamoorthy G.K."/>
            <person name="Gryganskyi A."/>
            <person name="Culley D."/>
            <person name="Magnuson J.K."/>
            <person name="James T.Y."/>
            <person name="O'Malley M.A."/>
            <person name="Stajich J.E."/>
            <person name="Spatafora J.W."/>
            <person name="Visel A."/>
            <person name="Grigoriev I.V."/>
        </authorList>
    </citation>
    <scope>NUCLEOTIDE SEQUENCE [LARGE SCALE GENOMIC DNA]</scope>
    <source>
        <strain evidence="2 3">62-1032</strain>
    </source>
</reference>
<feature type="signal peptide" evidence="1">
    <location>
        <begin position="1"/>
        <end position="19"/>
    </location>
</feature>
<dbReference type="OrthoDB" id="5307922at2759"/>
<comment type="caution">
    <text evidence="2">The sequence shown here is derived from an EMBL/GenBank/DDBJ whole genome shotgun (WGS) entry which is preliminary data.</text>
</comment>
<dbReference type="Gene3D" id="2.120.10.30">
    <property type="entry name" value="TolB, C-terminal domain"/>
    <property type="match status" value="1"/>
</dbReference>
<evidence type="ECO:0000256" key="1">
    <source>
        <dbReference type="SAM" id="SignalP"/>
    </source>
</evidence>
<accession>A0A1Y2FJP4</accession>
<organism evidence="2 3">
    <name type="scientific">Leucosporidium creatinivorum</name>
    <dbReference type="NCBI Taxonomy" id="106004"/>
    <lineage>
        <taxon>Eukaryota</taxon>
        <taxon>Fungi</taxon>
        <taxon>Dikarya</taxon>
        <taxon>Basidiomycota</taxon>
        <taxon>Pucciniomycotina</taxon>
        <taxon>Microbotryomycetes</taxon>
        <taxon>Leucosporidiales</taxon>
        <taxon>Leucosporidium</taxon>
    </lineage>
</organism>
<dbReference type="AlphaFoldDB" id="A0A1Y2FJP4"/>
<keyword evidence="1" id="KW-0732">Signal</keyword>
<dbReference type="PANTHER" id="PTHR11799:SF12">
    <property type="entry name" value="PARAOXONASE-RELATED"/>
    <property type="match status" value="1"/>
</dbReference>
<dbReference type="Proteomes" id="UP000193467">
    <property type="component" value="Unassembled WGS sequence"/>
</dbReference>
<sequence length="395" mass="43363">MPSLKLLGIFLIPILGLLTQVILPRANLLGVGQGEVTGSNNGKCVSVPELQGCEDAWISPEHGVAYLPCTPLSSRAAWLPAILHLNASALPPSSGDYIAVYDFSTHTHHRLQLVGMPKEAEENLNLHAIDVYQSPSDRERLTVFINSHRPPVDRTTAKEVGANSVVEIFETRMGSKELNWVKTVQHPLMRTPNNLVAMGERSFYFSNDHRRKVHWSRSFQLLYSEPSDLIYCDASTTSPHCIVAAEDVHHPNGIARGPKDLLYSASTGEGKISVWEIQSGDHSLLPLDSIAIPRLSDNLHVDPTSGAILIATFPRVFELVSHFKAGGKTTSPTEVYRITNDTSEGQYYGNKYKIDRVFGDNGQIVSGATTAAPYKNQLLLTGVMSDKVVVCEIDE</sequence>
<feature type="chain" id="PRO_5013118898" evidence="1">
    <location>
        <begin position="20"/>
        <end position="395"/>
    </location>
</feature>
<dbReference type="InParanoid" id="A0A1Y2FJP4"/>
<evidence type="ECO:0000313" key="3">
    <source>
        <dbReference type="Proteomes" id="UP000193467"/>
    </source>
</evidence>
<proteinExistence type="predicted"/>
<dbReference type="PANTHER" id="PTHR11799">
    <property type="entry name" value="PARAOXONASE"/>
    <property type="match status" value="1"/>
</dbReference>